<accession>A0AAD3SHQ7</accession>
<dbReference type="EMBL" id="BSYO01000011">
    <property type="protein sequence ID" value="GMH11735.1"/>
    <property type="molecule type" value="Genomic_DNA"/>
</dbReference>
<organism evidence="2 3">
    <name type="scientific">Nepenthes gracilis</name>
    <name type="common">Slender pitcher plant</name>
    <dbReference type="NCBI Taxonomy" id="150966"/>
    <lineage>
        <taxon>Eukaryota</taxon>
        <taxon>Viridiplantae</taxon>
        <taxon>Streptophyta</taxon>
        <taxon>Embryophyta</taxon>
        <taxon>Tracheophyta</taxon>
        <taxon>Spermatophyta</taxon>
        <taxon>Magnoliopsida</taxon>
        <taxon>eudicotyledons</taxon>
        <taxon>Gunneridae</taxon>
        <taxon>Pentapetalae</taxon>
        <taxon>Caryophyllales</taxon>
        <taxon>Nepenthaceae</taxon>
        <taxon>Nepenthes</taxon>
    </lineage>
</organism>
<comment type="caution">
    <text evidence="2">The sequence shown here is derived from an EMBL/GenBank/DDBJ whole genome shotgun (WGS) entry which is preliminary data.</text>
</comment>
<feature type="compositionally biased region" description="Low complexity" evidence="1">
    <location>
        <begin position="320"/>
        <end position="333"/>
    </location>
</feature>
<evidence type="ECO:0000256" key="1">
    <source>
        <dbReference type="SAM" id="MobiDB-lite"/>
    </source>
</evidence>
<feature type="region of interest" description="Disordered" evidence="1">
    <location>
        <begin position="313"/>
        <end position="333"/>
    </location>
</feature>
<feature type="compositionally biased region" description="Basic and acidic residues" evidence="1">
    <location>
        <begin position="143"/>
        <end position="159"/>
    </location>
</feature>
<protein>
    <submittedName>
        <fullName evidence="2">Uncharacterized protein</fullName>
    </submittedName>
</protein>
<reference evidence="2" key="1">
    <citation type="submission" date="2023-05" db="EMBL/GenBank/DDBJ databases">
        <title>Nepenthes gracilis genome sequencing.</title>
        <authorList>
            <person name="Fukushima K."/>
        </authorList>
    </citation>
    <scope>NUCLEOTIDE SEQUENCE</scope>
    <source>
        <strain evidence="2">SING2019-196</strain>
    </source>
</reference>
<proteinExistence type="predicted"/>
<keyword evidence="3" id="KW-1185">Reference proteome</keyword>
<feature type="region of interest" description="Disordered" evidence="1">
    <location>
        <begin position="123"/>
        <end position="163"/>
    </location>
</feature>
<name>A0AAD3SHQ7_NEPGR</name>
<sequence>MTILPRSRSDFAFEIYEDCLVWFPHWCRPWPIPCGCRRALIRLCPTKSLLRRQWNDAIVTCWRRLPLSLESSAGVTDRCTNLPGNGALDVLGPEASPNVAALALAAAPDLSLIPDAALATPAPTSRVNSSGELPPIPKSSWAESKHERINRTGKYEQDATPKILDPDDASIGVVAPITLNAQAADDKSVFLRKATKNLSCQTAAIGQDHTTDADSLELVVDNQMVSLLPDEKAEESHEDPVLKEQEELKPVIEPLCGSVLQPPSLKPASEVCMLASPVLPEHTIRDCEPQCNIVSPVRQDAICLRAVASSEDASIDPRGSSSSGEYVSSFHDL</sequence>
<evidence type="ECO:0000313" key="2">
    <source>
        <dbReference type="EMBL" id="GMH11735.1"/>
    </source>
</evidence>
<evidence type="ECO:0000313" key="3">
    <source>
        <dbReference type="Proteomes" id="UP001279734"/>
    </source>
</evidence>
<gene>
    <name evidence="2" type="ORF">Nepgr_013576</name>
</gene>
<dbReference type="Proteomes" id="UP001279734">
    <property type="component" value="Unassembled WGS sequence"/>
</dbReference>
<dbReference type="AlphaFoldDB" id="A0AAD3SHQ7"/>